<dbReference type="EMBL" id="BPLR01004029">
    <property type="protein sequence ID" value="GIX91474.1"/>
    <property type="molecule type" value="Genomic_DNA"/>
</dbReference>
<dbReference type="AlphaFoldDB" id="A0AAV4P4A5"/>
<accession>A0AAV4P4A5</accession>
<reference evidence="1 2" key="1">
    <citation type="submission" date="2021-06" db="EMBL/GenBank/DDBJ databases">
        <title>Caerostris extrusa draft genome.</title>
        <authorList>
            <person name="Kono N."/>
            <person name="Arakawa K."/>
        </authorList>
    </citation>
    <scope>NUCLEOTIDE SEQUENCE [LARGE SCALE GENOMIC DNA]</scope>
</reference>
<name>A0AAV4P4A5_CAEEX</name>
<comment type="caution">
    <text evidence="1">The sequence shown here is derived from an EMBL/GenBank/DDBJ whole genome shotgun (WGS) entry which is preliminary data.</text>
</comment>
<evidence type="ECO:0000313" key="2">
    <source>
        <dbReference type="Proteomes" id="UP001054945"/>
    </source>
</evidence>
<protein>
    <submittedName>
        <fullName evidence="1">Uncharacterized protein</fullName>
    </submittedName>
</protein>
<organism evidence="1 2">
    <name type="scientific">Caerostris extrusa</name>
    <name type="common">Bark spider</name>
    <name type="synonym">Caerostris bankana</name>
    <dbReference type="NCBI Taxonomy" id="172846"/>
    <lineage>
        <taxon>Eukaryota</taxon>
        <taxon>Metazoa</taxon>
        <taxon>Ecdysozoa</taxon>
        <taxon>Arthropoda</taxon>
        <taxon>Chelicerata</taxon>
        <taxon>Arachnida</taxon>
        <taxon>Araneae</taxon>
        <taxon>Araneomorphae</taxon>
        <taxon>Entelegynae</taxon>
        <taxon>Araneoidea</taxon>
        <taxon>Araneidae</taxon>
        <taxon>Caerostris</taxon>
    </lineage>
</organism>
<keyword evidence="2" id="KW-1185">Reference proteome</keyword>
<dbReference type="Proteomes" id="UP001054945">
    <property type="component" value="Unassembled WGS sequence"/>
</dbReference>
<evidence type="ECO:0000313" key="1">
    <source>
        <dbReference type="EMBL" id="GIX91474.1"/>
    </source>
</evidence>
<proteinExistence type="predicted"/>
<sequence>MSNYQVTTSVCCSRFPYMILVPEAFQTLQDRKQADVQSLILGIMLVDIVKVSMDNDHNDPSKNKIKRKQKLGLFEMIHAISESVKF</sequence>
<gene>
    <name evidence="1" type="ORF">CEXT_96301</name>
</gene>